<evidence type="ECO:0000313" key="10">
    <source>
        <dbReference type="EMBL" id="SEH37543.1"/>
    </source>
</evidence>
<dbReference type="Gene3D" id="1.20.120.610">
    <property type="entry name" value="lithium bound rotor ring of v- atpase"/>
    <property type="match status" value="1"/>
</dbReference>
<dbReference type="GeneID" id="42536983"/>
<keyword evidence="5 8" id="KW-1133">Transmembrane helix</keyword>
<dbReference type="GO" id="GO:0033179">
    <property type="term" value="C:proton-transporting V-type ATPase, V0 domain"/>
    <property type="evidence" value="ECO:0007669"/>
    <property type="project" value="InterPro"/>
</dbReference>
<dbReference type="PRINTS" id="PR00122">
    <property type="entry name" value="VACATPASE"/>
</dbReference>
<reference evidence="10 11" key="1">
    <citation type="submission" date="2016-10" db="EMBL/GenBank/DDBJ databases">
        <authorList>
            <person name="de Groot N.N."/>
        </authorList>
    </citation>
    <scope>NUCLEOTIDE SEQUENCE [LARGE SCALE GENOMIC DNA]</scope>
    <source>
        <strain evidence="10 11">YAD2003</strain>
    </source>
</reference>
<dbReference type="OrthoDB" id="384481at2"/>
<keyword evidence="6 8" id="KW-0406">Ion transport</keyword>
<keyword evidence="4 8" id="KW-0812">Transmembrane</keyword>
<dbReference type="CDD" id="cd18180">
    <property type="entry name" value="ATP-synt_Vo_Ao_c_NTPK_rpt2"/>
    <property type="match status" value="1"/>
</dbReference>
<comment type="subcellular location">
    <subcellularLocation>
        <location evidence="1">Membrane</location>
        <topology evidence="1">Multi-pass membrane protein</topology>
    </subcellularLocation>
</comment>
<proteinExistence type="inferred from homology"/>
<evidence type="ECO:0000256" key="4">
    <source>
        <dbReference type="ARBA" id="ARBA00022692"/>
    </source>
</evidence>
<dbReference type="SUPFAM" id="SSF81333">
    <property type="entry name" value="F1F0 ATP synthase subunit C"/>
    <property type="match status" value="2"/>
</dbReference>
<dbReference type="RefSeq" id="WP_028516623.1">
    <property type="nucleotide sequence ID" value="NZ_FNWV01000001.1"/>
</dbReference>
<dbReference type="FunFam" id="1.20.120.610:FF:000005">
    <property type="entry name" value="V-type sodium ATPase subunit K"/>
    <property type="match status" value="1"/>
</dbReference>
<evidence type="ECO:0000256" key="5">
    <source>
        <dbReference type="ARBA" id="ARBA00022989"/>
    </source>
</evidence>
<comment type="similarity">
    <text evidence="2 8">Belongs to the V-ATPase proteolipid subunit family.</text>
</comment>
<name>A0A1H6HU48_RUMFL</name>
<evidence type="ECO:0000256" key="8">
    <source>
        <dbReference type="RuleBase" id="RU363060"/>
    </source>
</evidence>
<dbReference type="InterPro" id="IPR000245">
    <property type="entry name" value="ATPase_proteolipid_csu"/>
</dbReference>
<evidence type="ECO:0000259" key="9">
    <source>
        <dbReference type="Pfam" id="PF00137"/>
    </source>
</evidence>
<dbReference type="Proteomes" id="UP000183190">
    <property type="component" value="Unassembled WGS sequence"/>
</dbReference>
<dbReference type="NCBIfam" id="NF005124">
    <property type="entry name" value="PRK06558.1"/>
    <property type="match status" value="1"/>
</dbReference>
<dbReference type="AlphaFoldDB" id="A0A1H6HU48"/>
<feature type="transmembrane region" description="Helical" evidence="8">
    <location>
        <begin position="48"/>
        <end position="69"/>
    </location>
</feature>
<dbReference type="InterPro" id="IPR035921">
    <property type="entry name" value="F/V-ATP_Csub_sf"/>
</dbReference>
<protein>
    <submittedName>
        <fullName evidence="10">V/A-type H+-transporting ATPase subunit K</fullName>
    </submittedName>
</protein>
<dbReference type="GO" id="GO:0046961">
    <property type="term" value="F:proton-transporting ATPase activity, rotational mechanism"/>
    <property type="evidence" value="ECO:0007669"/>
    <property type="project" value="InterPro"/>
</dbReference>
<evidence type="ECO:0000256" key="3">
    <source>
        <dbReference type="ARBA" id="ARBA00022448"/>
    </source>
</evidence>
<feature type="domain" description="V-ATPase proteolipid subunit C-like" evidence="9">
    <location>
        <begin position="10"/>
        <end position="69"/>
    </location>
</feature>
<evidence type="ECO:0000256" key="2">
    <source>
        <dbReference type="ARBA" id="ARBA00007296"/>
    </source>
</evidence>
<dbReference type="EMBL" id="FNWV01000001">
    <property type="protein sequence ID" value="SEH37543.1"/>
    <property type="molecule type" value="Genomic_DNA"/>
</dbReference>
<feature type="transmembrane region" description="Helical" evidence="8">
    <location>
        <begin position="89"/>
        <end position="110"/>
    </location>
</feature>
<dbReference type="PANTHER" id="PTHR10263">
    <property type="entry name" value="V-TYPE PROTON ATPASE PROTEOLIPID SUBUNIT"/>
    <property type="match status" value="1"/>
</dbReference>
<dbReference type="Pfam" id="PF00137">
    <property type="entry name" value="ATP-synt_C"/>
    <property type="match status" value="2"/>
</dbReference>
<evidence type="ECO:0000256" key="1">
    <source>
        <dbReference type="ARBA" id="ARBA00004141"/>
    </source>
</evidence>
<organism evidence="10 11">
    <name type="scientific">Ruminococcus flavefaciens</name>
    <dbReference type="NCBI Taxonomy" id="1265"/>
    <lineage>
        <taxon>Bacteria</taxon>
        <taxon>Bacillati</taxon>
        <taxon>Bacillota</taxon>
        <taxon>Clostridia</taxon>
        <taxon>Eubacteriales</taxon>
        <taxon>Oscillospiraceae</taxon>
        <taxon>Ruminococcus</taxon>
    </lineage>
</organism>
<feature type="transmembrane region" description="Helical" evidence="8">
    <location>
        <begin position="130"/>
        <end position="153"/>
    </location>
</feature>
<keyword evidence="7 8" id="KW-0472">Membrane</keyword>
<dbReference type="InterPro" id="IPR002379">
    <property type="entry name" value="ATPase_proteolipid_c-like_dom"/>
</dbReference>
<keyword evidence="3 8" id="KW-0813">Transport</keyword>
<feature type="domain" description="V-ATPase proteolipid subunit C-like" evidence="9">
    <location>
        <begin position="92"/>
        <end position="151"/>
    </location>
</feature>
<evidence type="ECO:0000256" key="7">
    <source>
        <dbReference type="ARBA" id="ARBA00023136"/>
    </source>
</evidence>
<evidence type="ECO:0000313" key="11">
    <source>
        <dbReference type="Proteomes" id="UP000183190"/>
    </source>
</evidence>
<accession>A0A1H6HU48</accession>
<dbReference type="CDD" id="cd18179">
    <property type="entry name" value="ATP-synt_Vo_Ao_c_NTPK_rpt1"/>
    <property type="match status" value="1"/>
</dbReference>
<evidence type="ECO:0000256" key="6">
    <source>
        <dbReference type="ARBA" id="ARBA00023065"/>
    </source>
</evidence>
<sequence length="157" mass="15649">MTNGLVLALIGAALAALLAGIGSAKGVSLVGEAASGVVSVDPSKFSKVLLLELLPGTQGLYGLIAAMFILIKTNVLSGNAADLTVQQGLAFLAASLPIAVVGLISGIMQGRTAAAGVSITAKKPDHNGKAIIMAAMVETYAILALLISVLMILNIAV</sequence>
<gene>
    <name evidence="10" type="ORF">SAMN02910265_00130</name>
</gene>